<name>A0A9J2PWG0_ASCLU</name>
<dbReference type="PANTHER" id="PTHR22947:SF3">
    <property type="entry name" value="MSP DOMAIN-CONTAINING PROTEIN-RELATED"/>
    <property type="match status" value="1"/>
</dbReference>
<proteinExistence type="predicted"/>
<sequence>MNVLTVEPRSAQFDATGGISTHRLQNSRFARLAFKIKSTDIEHYRFRPIYGFIEPQSIASFTIKRLPGDAAENKLVIQFAEVAFDCVDPKAPFMADAEQGEIVMSISAV</sequence>
<dbReference type="WBParaSite" id="ALUE_0001393101-mRNA-1">
    <property type="protein sequence ID" value="ALUE_0001393101-mRNA-1"/>
    <property type="gene ID" value="ALUE_0001393101"/>
</dbReference>
<dbReference type="InterPro" id="IPR000535">
    <property type="entry name" value="MSP_dom"/>
</dbReference>
<dbReference type="InterPro" id="IPR008962">
    <property type="entry name" value="PapD-like_sf"/>
</dbReference>
<dbReference type="Proteomes" id="UP000036681">
    <property type="component" value="Unplaced"/>
</dbReference>
<dbReference type="InterPro" id="IPR051774">
    <property type="entry name" value="Sperm-specific_class_P"/>
</dbReference>
<accession>A0A9J2PWG0</accession>
<dbReference type="Gene3D" id="2.60.40.10">
    <property type="entry name" value="Immunoglobulins"/>
    <property type="match status" value="1"/>
</dbReference>
<organism evidence="2 3">
    <name type="scientific">Ascaris lumbricoides</name>
    <name type="common">Giant roundworm</name>
    <dbReference type="NCBI Taxonomy" id="6252"/>
    <lineage>
        <taxon>Eukaryota</taxon>
        <taxon>Metazoa</taxon>
        <taxon>Ecdysozoa</taxon>
        <taxon>Nematoda</taxon>
        <taxon>Chromadorea</taxon>
        <taxon>Rhabditida</taxon>
        <taxon>Spirurina</taxon>
        <taxon>Ascaridomorpha</taxon>
        <taxon>Ascaridoidea</taxon>
        <taxon>Ascarididae</taxon>
        <taxon>Ascaris</taxon>
    </lineage>
</organism>
<reference evidence="3" key="1">
    <citation type="submission" date="2023-03" db="UniProtKB">
        <authorList>
            <consortium name="WormBaseParasite"/>
        </authorList>
    </citation>
    <scope>IDENTIFICATION</scope>
</reference>
<evidence type="ECO:0000313" key="2">
    <source>
        <dbReference type="Proteomes" id="UP000036681"/>
    </source>
</evidence>
<feature type="domain" description="MSP" evidence="1">
    <location>
        <begin position="3"/>
        <end position="109"/>
    </location>
</feature>
<evidence type="ECO:0000313" key="3">
    <source>
        <dbReference type="WBParaSite" id="ALUE_0001393101-mRNA-1"/>
    </source>
</evidence>
<dbReference type="PROSITE" id="PS50202">
    <property type="entry name" value="MSP"/>
    <property type="match status" value="1"/>
</dbReference>
<evidence type="ECO:0000259" key="1">
    <source>
        <dbReference type="PROSITE" id="PS50202"/>
    </source>
</evidence>
<keyword evidence="2" id="KW-1185">Reference proteome</keyword>
<dbReference type="PANTHER" id="PTHR22947">
    <property type="entry name" value="MAJOR SPERM PROTEIN"/>
    <property type="match status" value="1"/>
</dbReference>
<protein>
    <submittedName>
        <fullName evidence="3">MSP domain-containing protein</fullName>
    </submittedName>
</protein>
<dbReference type="AlphaFoldDB" id="A0A9J2PWG0"/>
<dbReference type="SUPFAM" id="SSF49354">
    <property type="entry name" value="PapD-like"/>
    <property type="match status" value="1"/>
</dbReference>
<dbReference type="InterPro" id="IPR013783">
    <property type="entry name" value="Ig-like_fold"/>
</dbReference>
<dbReference type="Pfam" id="PF00635">
    <property type="entry name" value="Motile_Sperm"/>
    <property type="match status" value="1"/>
</dbReference>